<organism evidence="2">
    <name type="scientific">Rosellinia necatrix</name>
    <name type="common">White root-rot fungus</name>
    <dbReference type="NCBI Taxonomy" id="77044"/>
    <lineage>
        <taxon>Eukaryota</taxon>
        <taxon>Fungi</taxon>
        <taxon>Dikarya</taxon>
        <taxon>Ascomycota</taxon>
        <taxon>Pezizomycotina</taxon>
        <taxon>Sordariomycetes</taxon>
        <taxon>Xylariomycetidae</taxon>
        <taxon>Xylariales</taxon>
        <taxon>Xylariaceae</taxon>
        <taxon>Rosellinia</taxon>
    </lineage>
</organism>
<dbReference type="EMBL" id="DF977494">
    <property type="protein sequence ID" value="GAW26790.1"/>
    <property type="molecule type" value="Genomic_DNA"/>
</dbReference>
<protein>
    <submittedName>
        <fullName evidence="2">Uncharacterized protein</fullName>
    </submittedName>
</protein>
<name>A0A1S8AAR0_ROSNE</name>
<dbReference type="OrthoDB" id="4778646at2759"/>
<accession>A0A1S8AAR0</accession>
<evidence type="ECO:0000313" key="3">
    <source>
        <dbReference type="Proteomes" id="UP000054516"/>
    </source>
</evidence>
<gene>
    <name evidence="2" type="ORF">SAMD00023353_4900900</name>
</gene>
<feature type="region of interest" description="Disordered" evidence="1">
    <location>
        <begin position="1"/>
        <end position="27"/>
    </location>
</feature>
<evidence type="ECO:0000256" key="1">
    <source>
        <dbReference type="SAM" id="MobiDB-lite"/>
    </source>
</evidence>
<feature type="compositionally biased region" description="Basic and acidic residues" evidence="1">
    <location>
        <begin position="1"/>
        <end position="18"/>
    </location>
</feature>
<dbReference type="AlphaFoldDB" id="A0A1S8AAR0"/>
<evidence type="ECO:0000313" key="2">
    <source>
        <dbReference type="EMBL" id="GAW26790.1"/>
    </source>
</evidence>
<proteinExistence type="predicted"/>
<dbReference type="Proteomes" id="UP000054516">
    <property type="component" value="Unassembled WGS sequence"/>
</dbReference>
<keyword evidence="3" id="KW-1185">Reference proteome</keyword>
<reference evidence="2" key="1">
    <citation type="submission" date="2016-03" db="EMBL/GenBank/DDBJ databases">
        <title>Draft genome sequence of Rosellinia necatrix.</title>
        <authorList>
            <person name="Kanematsu S."/>
        </authorList>
    </citation>
    <scope>NUCLEOTIDE SEQUENCE [LARGE SCALE GENOMIC DNA]</scope>
    <source>
        <strain evidence="2">W97</strain>
    </source>
</reference>
<feature type="compositionally biased region" description="Low complexity" evidence="1">
    <location>
        <begin position="193"/>
        <end position="226"/>
    </location>
</feature>
<feature type="region of interest" description="Disordered" evidence="1">
    <location>
        <begin position="146"/>
        <end position="226"/>
    </location>
</feature>
<sequence>MADAMDYKSDGHGEHEEAPVGPGGPPVNFNDMTMEQRVSALRRGEVPLPNVPMGKFRVLAPDEVKLPHVSGHPGGMINKRYPMNSNNIMSYNPTTGAYALTDSSVEAGHQFVDMFHANSQPQPGDRTIYTARRVPDSIVERQRRMPAGFQAGDPSFRLLDPHGRGHRGGRGGRGGGVGDRHRGRHRRRNNQVAAAATATTAAATTAATATPAATTATTPAATTATTPAATTRAIAIKQLDEELEEYMAQINAD</sequence>